<name>A0ABQ2E5T3_9GAMM</name>
<reference evidence="3" key="1">
    <citation type="journal article" date="2019" name="Int. J. Syst. Evol. Microbiol.">
        <title>The Global Catalogue of Microorganisms (GCM) 10K type strain sequencing project: providing services to taxonomists for standard genome sequencing and annotation.</title>
        <authorList>
            <consortium name="The Broad Institute Genomics Platform"/>
            <consortium name="The Broad Institute Genome Sequencing Center for Infectious Disease"/>
            <person name="Wu L."/>
            <person name="Ma J."/>
        </authorList>
    </citation>
    <scope>NUCLEOTIDE SEQUENCE [LARGE SCALE GENOMIC DNA]</scope>
    <source>
        <strain evidence="3">CGMCC 1.8985</strain>
    </source>
</reference>
<accession>A0ABQ2E5T3</accession>
<dbReference type="Pfam" id="PF00085">
    <property type="entry name" value="Thioredoxin"/>
    <property type="match status" value="1"/>
</dbReference>
<evidence type="ECO:0000313" key="3">
    <source>
        <dbReference type="Proteomes" id="UP000599009"/>
    </source>
</evidence>
<dbReference type="InterPro" id="IPR036249">
    <property type="entry name" value="Thioredoxin-like_sf"/>
</dbReference>
<dbReference type="Gene3D" id="3.40.30.10">
    <property type="entry name" value="Glutaredoxin"/>
    <property type="match status" value="1"/>
</dbReference>
<sequence>MQTLHAASPEDHHAAIAAHPRLLVDYYKDDCPGCRMLDMALRTFAATSDAEGTVLLKVKLETVGEDFFRGLGLRQTPTLALFADGAEAARLPGFQAPAQIAQAVERHFARAPA</sequence>
<proteinExistence type="predicted"/>
<protein>
    <submittedName>
        <fullName evidence="2">Thiol reductase thioredoxin</fullName>
    </submittedName>
</protein>
<keyword evidence="3" id="KW-1185">Reference proteome</keyword>
<dbReference type="Proteomes" id="UP000599009">
    <property type="component" value="Unassembled WGS sequence"/>
</dbReference>
<gene>
    <name evidence="2" type="primary">trxA</name>
    <name evidence="2" type="ORF">GCM10011394_00540</name>
</gene>
<dbReference type="SUPFAM" id="SSF52833">
    <property type="entry name" value="Thioredoxin-like"/>
    <property type="match status" value="1"/>
</dbReference>
<dbReference type="InterPro" id="IPR013766">
    <property type="entry name" value="Thioredoxin_domain"/>
</dbReference>
<evidence type="ECO:0000259" key="1">
    <source>
        <dbReference type="Pfam" id="PF00085"/>
    </source>
</evidence>
<dbReference type="CDD" id="cd02947">
    <property type="entry name" value="TRX_family"/>
    <property type="match status" value="1"/>
</dbReference>
<comment type="caution">
    <text evidence="2">The sequence shown here is derived from an EMBL/GenBank/DDBJ whole genome shotgun (WGS) entry which is preliminary data.</text>
</comment>
<feature type="domain" description="Thioredoxin" evidence="1">
    <location>
        <begin position="7"/>
        <end position="105"/>
    </location>
</feature>
<dbReference type="EMBL" id="BMME01000001">
    <property type="protein sequence ID" value="GGJ95709.1"/>
    <property type="molecule type" value="Genomic_DNA"/>
</dbReference>
<dbReference type="RefSeq" id="WP_132985965.1">
    <property type="nucleotide sequence ID" value="NZ_BMME01000001.1"/>
</dbReference>
<organism evidence="2 3">
    <name type="scientific">Luteimonas terricola</name>
    <dbReference type="NCBI Taxonomy" id="645597"/>
    <lineage>
        <taxon>Bacteria</taxon>
        <taxon>Pseudomonadati</taxon>
        <taxon>Pseudomonadota</taxon>
        <taxon>Gammaproteobacteria</taxon>
        <taxon>Lysobacterales</taxon>
        <taxon>Lysobacteraceae</taxon>
        <taxon>Luteimonas</taxon>
    </lineage>
</organism>
<evidence type="ECO:0000313" key="2">
    <source>
        <dbReference type="EMBL" id="GGJ95709.1"/>
    </source>
</evidence>